<name>A0A8S9ZG26_9BILA</name>
<reference evidence="1" key="1">
    <citation type="journal article" date="2020" name="Ecol. Evol.">
        <title>Genome structure and content of the rice root-knot nematode (Meloidogyne graminicola).</title>
        <authorList>
            <person name="Phan N.T."/>
            <person name="Danchin E.G.J."/>
            <person name="Klopp C."/>
            <person name="Perfus-Barbeoch L."/>
            <person name="Kozlowski D.K."/>
            <person name="Koutsovoulos G.D."/>
            <person name="Lopez-Roques C."/>
            <person name="Bouchez O."/>
            <person name="Zahm M."/>
            <person name="Besnard G."/>
            <person name="Bellafiore S."/>
        </authorList>
    </citation>
    <scope>NUCLEOTIDE SEQUENCE</scope>
    <source>
        <strain evidence="1">VN-18</strain>
    </source>
</reference>
<keyword evidence="2" id="KW-1185">Reference proteome</keyword>
<evidence type="ECO:0000313" key="1">
    <source>
        <dbReference type="EMBL" id="KAF7632219.1"/>
    </source>
</evidence>
<sequence length="284" mass="32887">MDVWWNVTLKKYVQPDLEYPNAFKKNDEDNKEYTTGKERFCLYQFHQVAMQPLCGDEWYSLIKYCAMVDFYKNKPPHRVTIGDTNSDVVLFMIDGCILCEYGQYNNDTETKIQLKHKWKGGSIFTKCEETQNIASEITVNLTQQNFYDILVSTSESSTSLIEDVGNSIKYQAYLNAYSSSFTIAAVLYNRICSGLFSKDDESNYFYNIQLEVTHNCGINKKLTIDLKDIVPSKYKNNMVELRGMMLLLTTSEWMQYRIDGYKFESPSDLPDNKPVYDNSKGLGD</sequence>
<accession>A0A8S9ZG26</accession>
<protein>
    <submittedName>
        <fullName evidence="1">Uncharacterized protein</fullName>
    </submittedName>
</protein>
<evidence type="ECO:0000313" key="2">
    <source>
        <dbReference type="Proteomes" id="UP000605970"/>
    </source>
</evidence>
<dbReference type="EMBL" id="JABEBT010000109">
    <property type="protein sequence ID" value="KAF7632219.1"/>
    <property type="molecule type" value="Genomic_DNA"/>
</dbReference>
<dbReference type="Proteomes" id="UP000605970">
    <property type="component" value="Unassembled WGS sequence"/>
</dbReference>
<comment type="caution">
    <text evidence="1">The sequence shown here is derived from an EMBL/GenBank/DDBJ whole genome shotgun (WGS) entry which is preliminary data.</text>
</comment>
<dbReference type="AlphaFoldDB" id="A0A8S9ZG26"/>
<proteinExistence type="predicted"/>
<dbReference type="OrthoDB" id="5881754at2759"/>
<organism evidence="1 2">
    <name type="scientific">Meloidogyne graminicola</name>
    <dbReference type="NCBI Taxonomy" id="189291"/>
    <lineage>
        <taxon>Eukaryota</taxon>
        <taxon>Metazoa</taxon>
        <taxon>Ecdysozoa</taxon>
        <taxon>Nematoda</taxon>
        <taxon>Chromadorea</taxon>
        <taxon>Rhabditida</taxon>
        <taxon>Tylenchina</taxon>
        <taxon>Tylenchomorpha</taxon>
        <taxon>Tylenchoidea</taxon>
        <taxon>Meloidogynidae</taxon>
        <taxon>Meloidogyninae</taxon>
        <taxon>Meloidogyne</taxon>
    </lineage>
</organism>
<gene>
    <name evidence="1" type="ORF">Mgra_00008403</name>
</gene>